<dbReference type="Pfam" id="PF00126">
    <property type="entry name" value="HTH_1"/>
    <property type="match status" value="1"/>
</dbReference>
<reference evidence="6 7" key="1">
    <citation type="submission" date="2016-08" db="EMBL/GenBank/DDBJ databases">
        <authorList>
            <person name="Seilhamer J.J."/>
        </authorList>
    </citation>
    <scope>NUCLEOTIDE SEQUENCE [LARGE SCALE GENOMIC DNA]</scope>
    <source>
        <strain evidence="6 7">KCTC 42603</strain>
    </source>
</reference>
<protein>
    <submittedName>
        <fullName evidence="6">LysR family transcriptional regulator</fullName>
    </submittedName>
</protein>
<name>A0A1E7Z6C8_9ALTE</name>
<dbReference type="GO" id="GO:0006351">
    <property type="term" value="P:DNA-templated transcription"/>
    <property type="evidence" value="ECO:0007669"/>
    <property type="project" value="TreeGrafter"/>
</dbReference>
<dbReference type="FunFam" id="1.10.10.10:FF:000001">
    <property type="entry name" value="LysR family transcriptional regulator"/>
    <property type="match status" value="1"/>
</dbReference>
<dbReference type="STRING" id="1656094.BFC18_20340"/>
<accession>A0A1E7Z6C8</accession>
<dbReference type="AlphaFoldDB" id="A0A1E7Z6C8"/>
<dbReference type="EMBL" id="MDHN01000041">
    <property type="protein sequence ID" value="OFC69086.1"/>
    <property type="molecule type" value="Genomic_DNA"/>
</dbReference>
<dbReference type="PROSITE" id="PS50931">
    <property type="entry name" value="HTH_LYSR"/>
    <property type="match status" value="1"/>
</dbReference>
<dbReference type="SUPFAM" id="SSF53850">
    <property type="entry name" value="Periplasmic binding protein-like II"/>
    <property type="match status" value="1"/>
</dbReference>
<evidence type="ECO:0000256" key="2">
    <source>
        <dbReference type="ARBA" id="ARBA00023015"/>
    </source>
</evidence>
<feature type="domain" description="HTH lysR-type" evidence="5">
    <location>
        <begin position="14"/>
        <end position="71"/>
    </location>
</feature>
<proteinExistence type="inferred from homology"/>
<dbReference type="GO" id="GO:0043565">
    <property type="term" value="F:sequence-specific DNA binding"/>
    <property type="evidence" value="ECO:0007669"/>
    <property type="project" value="TreeGrafter"/>
</dbReference>
<dbReference type="SUPFAM" id="SSF46785">
    <property type="entry name" value="Winged helix' DNA-binding domain"/>
    <property type="match status" value="1"/>
</dbReference>
<dbReference type="InterPro" id="IPR058163">
    <property type="entry name" value="LysR-type_TF_proteobact-type"/>
</dbReference>
<dbReference type="OrthoDB" id="9786526at2"/>
<keyword evidence="7" id="KW-1185">Reference proteome</keyword>
<evidence type="ECO:0000256" key="4">
    <source>
        <dbReference type="ARBA" id="ARBA00023163"/>
    </source>
</evidence>
<comment type="similarity">
    <text evidence="1">Belongs to the LysR transcriptional regulatory family.</text>
</comment>
<dbReference type="InterPro" id="IPR036390">
    <property type="entry name" value="WH_DNA-bd_sf"/>
</dbReference>
<gene>
    <name evidence="6" type="ORF">BFC18_20340</name>
</gene>
<comment type="caution">
    <text evidence="6">The sequence shown here is derived from an EMBL/GenBank/DDBJ whole genome shotgun (WGS) entry which is preliminary data.</text>
</comment>
<dbReference type="InterPro" id="IPR005119">
    <property type="entry name" value="LysR_subst-bd"/>
</dbReference>
<dbReference type="InterPro" id="IPR000847">
    <property type="entry name" value="LysR_HTH_N"/>
</dbReference>
<dbReference type="Gene3D" id="3.40.190.290">
    <property type="match status" value="1"/>
</dbReference>
<dbReference type="RefSeq" id="WP_070127259.1">
    <property type="nucleotide sequence ID" value="NZ_MDHN01000041.1"/>
</dbReference>
<dbReference type="InterPro" id="IPR036388">
    <property type="entry name" value="WH-like_DNA-bd_sf"/>
</dbReference>
<evidence type="ECO:0000259" key="5">
    <source>
        <dbReference type="PROSITE" id="PS50931"/>
    </source>
</evidence>
<dbReference type="GO" id="GO:0003700">
    <property type="term" value="F:DNA-binding transcription factor activity"/>
    <property type="evidence" value="ECO:0007669"/>
    <property type="project" value="InterPro"/>
</dbReference>
<evidence type="ECO:0000256" key="1">
    <source>
        <dbReference type="ARBA" id="ARBA00009437"/>
    </source>
</evidence>
<sequence length="305" mass="34217">MLKTNNQSGGESLNNLRRLSYFVALYETGSFTAAADKMGISKAVVSQQIARLESEFQTTLLLRTTRRIQFTPIGESFYQRCTKILKEAEDAFGELHRYNSTPEGTLNLTAPLDFGIDRVVPAIKLFTERYPLCKVNLVLEDCALDLAKENLELGIRVGWLKEHNVQARKIGDFKQLLVASKAFEPKVQELTTPEQLAHLPFIANTVLKQPLDWRFVSQFEEEQLVAFESRISMDKTLAVKTALLSGTGLSVLPDYSVKSELDAGTLISVLPNWHLPSGHVYAVLPYARFRPARINAFIDILTAQV</sequence>
<dbReference type="PANTHER" id="PTHR30537">
    <property type="entry name" value="HTH-TYPE TRANSCRIPTIONAL REGULATOR"/>
    <property type="match status" value="1"/>
</dbReference>
<keyword evidence="4" id="KW-0804">Transcription</keyword>
<evidence type="ECO:0000313" key="6">
    <source>
        <dbReference type="EMBL" id="OFC69086.1"/>
    </source>
</evidence>
<dbReference type="Pfam" id="PF03466">
    <property type="entry name" value="LysR_substrate"/>
    <property type="match status" value="1"/>
</dbReference>
<dbReference type="Gene3D" id="1.10.10.10">
    <property type="entry name" value="Winged helix-like DNA-binding domain superfamily/Winged helix DNA-binding domain"/>
    <property type="match status" value="1"/>
</dbReference>
<dbReference type="Proteomes" id="UP000175691">
    <property type="component" value="Unassembled WGS sequence"/>
</dbReference>
<dbReference type="CDD" id="cd08422">
    <property type="entry name" value="PBP2_CrgA_like"/>
    <property type="match status" value="1"/>
</dbReference>
<keyword evidence="3" id="KW-0238">DNA-binding</keyword>
<keyword evidence="2" id="KW-0805">Transcription regulation</keyword>
<evidence type="ECO:0000256" key="3">
    <source>
        <dbReference type="ARBA" id="ARBA00023125"/>
    </source>
</evidence>
<evidence type="ECO:0000313" key="7">
    <source>
        <dbReference type="Proteomes" id="UP000175691"/>
    </source>
</evidence>
<organism evidence="6 7">
    <name type="scientific">Alteromonas confluentis</name>
    <dbReference type="NCBI Taxonomy" id="1656094"/>
    <lineage>
        <taxon>Bacteria</taxon>
        <taxon>Pseudomonadati</taxon>
        <taxon>Pseudomonadota</taxon>
        <taxon>Gammaproteobacteria</taxon>
        <taxon>Alteromonadales</taxon>
        <taxon>Alteromonadaceae</taxon>
        <taxon>Alteromonas/Salinimonas group</taxon>
        <taxon>Alteromonas</taxon>
    </lineage>
</organism>
<dbReference type="PANTHER" id="PTHR30537:SF66">
    <property type="entry name" value="IRON-REGULATED VIRULENCE REGULATORY PROTEIN IRGB"/>
    <property type="match status" value="1"/>
</dbReference>